<dbReference type="EMBL" id="CP054836">
    <property type="protein sequence ID" value="QKV18592.1"/>
    <property type="molecule type" value="Genomic_DNA"/>
</dbReference>
<evidence type="ECO:0000259" key="4">
    <source>
        <dbReference type="Pfam" id="PF00669"/>
    </source>
</evidence>
<keyword evidence="6" id="KW-0282">Flagellum</keyword>
<dbReference type="GO" id="GO:0005576">
    <property type="term" value="C:extracellular region"/>
    <property type="evidence" value="ECO:0007669"/>
    <property type="project" value="UniProtKB-SubCell"/>
</dbReference>
<proteinExistence type="inferred from homology"/>
<evidence type="ECO:0000313" key="6">
    <source>
        <dbReference type="EMBL" id="QKV18592.1"/>
    </source>
</evidence>
<keyword evidence="2 3" id="KW-0975">Bacterial flagellum</keyword>
<dbReference type="KEGG" id="orm:HTY61_09090"/>
<organism evidence="6 7">
    <name type="scientific">Oricola thermophila</name>
    <dbReference type="NCBI Taxonomy" id="2742145"/>
    <lineage>
        <taxon>Bacteria</taxon>
        <taxon>Pseudomonadati</taxon>
        <taxon>Pseudomonadota</taxon>
        <taxon>Alphaproteobacteria</taxon>
        <taxon>Hyphomicrobiales</taxon>
        <taxon>Ahrensiaceae</taxon>
        <taxon>Oricola</taxon>
    </lineage>
</organism>
<evidence type="ECO:0000256" key="1">
    <source>
        <dbReference type="ARBA" id="ARBA00005709"/>
    </source>
</evidence>
<dbReference type="GO" id="GO:0009288">
    <property type="term" value="C:bacterial-type flagellum"/>
    <property type="evidence" value="ECO:0007669"/>
    <property type="project" value="UniProtKB-SubCell"/>
</dbReference>
<reference evidence="6 7" key="1">
    <citation type="submission" date="2020-06" db="EMBL/GenBank/DDBJ databases">
        <title>Oricola thermophila sp. nov. isolated from a tidal sediments.</title>
        <authorList>
            <person name="Kwon K.K."/>
            <person name="Yang S.-H."/>
            <person name="Park M.-J."/>
        </authorList>
    </citation>
    <scope>NUCLEOTIDE SEQUENCE [LARGE SCALE GENOMIC DNA]</scope>
    <source>
        <strain evidence="6 7">MEBiC13590</strain>
    </source>
</reference>
<dbReference type="PANTHER" id="PTHR42792">
    <property type="entry name" value="FLAGELLIN"/>
    <property type="match status" value="1"/>
</dbReference>
<dbReference type="SUPFAM" id="SSF64518">
    <property type="entry name" value="Phase 1 flagellin"/>
    <property type="match status" value="1"/>
</dbReference>
<comment type="similarity">
    <text evidence="1 3">Belongs to the bacterial flagellin family.</text>
</comment>
<evidence type="ECO:0000313" key="7">
    <source>
        <dbReference type="Proteomes" id="UP000509367"/>
    </source>
</evidence>
<feature type="domain" description="Flagellin C-terminal" evidence="5">
    <location>
        <begin position="497"/>
        <end position="580"/>
    </location>
</feature>
<comment type="subcellular location">
    <subcellularLocation>
        <location evidence="3">Secreted</location>
    </subcellularLocation>
    <subcellularLocation>
        <location evidence="3">Bacterial flagellum</location>
    </subcellularLocation>
</comment>
<comment type="function">
    <text evidence="3">Flagellin is the subunit protein which polymerizes to form the filaments of bacterial flagella.</text>
</comment>
<evidence type="ECO:0000259" key="5">
    <source>
        <dbReference type="Pfam" id="PF00700"/>
    </source>
</evidence>
<dbReference type="InterPro" id="IPR001492">
    <property type="entry name" value="Flagellin"/>
</dbReference>
<dbReference type="Gene3D" id="1.20.1330.10">
    <property type="entry name" value="f41 fragment of flagellin, N-terminal domain"/>
    <property type="match status" value="2"/>
</dbReference>
<evidence type="ECO:0000256" key="3">
    <source>
        <dbReference type="RuleBase" id="RU362073"/>
    </source>
</evidence>
<dbReference type="Pfam" id="PF00669">
    <property type="entry name" value="Flagellin_N"/>
    <property type="match status" value="1"/>
</dbReference>
<sequence>MLSILTNISAQTALQSLRAISARSEEIRQQASTGLRVAEASQGAAYWSIATTMRSDCHAISSVVDAMAVTAGIADVTYTALETVGSTLAEIRSRFVAAAEDGVDKAKLQAEVDQLVEHVFSIARNASFSGQNWLATDIPDFFDSNDDKRIVSFPSGYIRDGQGKPSIGIDTLDLLQTSLINSTGGGILQGDIRSPGTIGGLRYRIDGGYATPRHYGSQSVEYFDFSGPLHFDDPSDQISFVLTVDAEDPSDPGLPGPYDSGQTFAVMINRAMVLAALPDSDGEIADYKDMITVLSRALSGIPVSARYVTTFNATTHKWEIVENAFALVNSGISALPGSSMSLSSLSGNVGGFGGLDSFVDYRGRAADLSLHFEPFKVYQGVEISFGISVNDLTGGPYMIDRAVVDAVTGRDDGRIETADEMLALLQSLVTDIPGFQMSVEDATIRMELPGTVDRTAGANSHIRITHASVNVEPLDDLALADMDVAAMPDRAEEYVESVTYMIDRVADAASVVGAMRKRISLQNNFLSRLEDSMERGVSKLVDADMEKTAARLRAVEAQKQLALQALSVANGRARVLLSLFEMPG</sequence>
<keyword evidence="3" id="KW-0964">Secreted</keyword>
<accession>A0A6N1VH26</accession>
<dbReference type="GO" id="GO:0005198">
    <property type="term" value="F:structural molecule activity"/>
    <property type="evidence" value="ECO:0007669"/>
    <property type="project" value="UniProtKB-UniRule"/>
</dbReference>
<protein>
    <recommendedName>
        <fullName evidence="3">Flagellin</fullName>
    </recommendedName>
</protein>
<dbReference type="RefSeq" id="WP_175276485.1">
    <property type="nucleotide sequence ID" value="NZ_CP054836.1"/>
</dbReference>
<dbReference type="AlphaFoldDB" id="A0A6N1VH26"/>
<name>A0A6N1VH26_9HYPH</name>
<dbReference type="InterPro" id="IPR001029">
    <property type="entry name" value="Flagellin_N"/>
</dbReference>
<keyword evidence="6" id="KW-0969">Cilium</keyword>
<dbReference type="Pfam" id="PF00700">
    <property type="entry name" value="Flagellin_C"/>
    <property type="match status" value="1"/>
</dbReference>
<feature type="domain" description="Flagellin N-terminal" evidence="4">
    <location>
        <begin position="4"/>
        <end position="135"/>
    </location>
</feature>
<dbReference type="InterPro" id="IPR046358">
    <property type="entry name" value="Flagellin_C"/>
</dbReference>
<gene>
    <name evidence="6" type="ORF">HTY61_09090</name>
</gene>
<keyword evidence="7" id="KW-1185">Reference proteome</keyword>
<keyword evidence="6" id="KW-0966">Cell projection</keyword>
<dbReference type="Proteomes" id="UP000509367">
    <property type="component" value="Chromosome"/>
</dbReference>
<dbReference type="PANTHER" id="PTHR42792:SF2">
    <property type="entry name" value="FLAGELLIN"/>
    <property type="match status" value="1"/>
</dbReference>
<evidence type="ECO:0000256" key="2">
    <source>
        <dbReference type="ARBA" id="ARBA00023143"/>
    </source>
</evidence>